<dbReference type="AlphaFoldDB" id="A0AA40KQ05"/>
<name>A0AA40KQ05_9HYME</name>
<proteinExistence type="predicted"/>
<comment type="caution">
    <text evidence="1">The sequence shown here is derived from an EMBL/GenBank/DDBJ whole genome shotgun (WGS) entry which is preliminary data.</text>
</comment>
<evidence type="ECO:0000313" key="2">
    <source>
        <dbReference type="Proteomes" id="UP001177670"/>
    </source>
</evidence>
<gene>
    <name evidence="1" type="ORF">K0M31_002963</name>
</gene>
<protein>
    <submittedName>
        <fullName evidence="1">Uncharacterized protein</fullName>
    </submittedName>
</protein>
<keyword evidence="2" id="KW-1185">Reference proteome</keyword>
<dbReference type="Proteomes" id="UP001177670">
    <property type="component" value="Unassembled WGS sequence"/>
</dbReference>
<organism evidence="1 2">
    <name type="scientific">Melipona bicolor</name>
    <dbReference type="NCBI Taxonomy" id="60889"/>
    <lineage>
        <taxon>Eukaryota</taxon>
        <taxon>Metazoa</taxon>
        <taxon>Ecdysozoa</taxon>
        <taxon>Arthropoda</taxon>
        <taxon>Hexapoda</taxon>
        <taxon>Insecta</taxon>
        <taxon>Pterygota</taxon>
        <taxon>Neoptera</taxon>
        <taxon>Endopterygota</taxon>
        <taxon>Hymenoptera</taxon>
        <taxon>Apocrita</taxon>
        <taxon>Aculeata</taxon>
        <taxon>Apoidea</taxon>
        <taxon>Anthophila</taxon>
        <taxon>Apidae</taxon>
        <taxon>Melipona</taxon>
    </lineage>
</organism>
<reference evidence="1" key="1">
    <citation type="submission" date="2021-10" db="EMBL/GenBank/DDBJ databases">
        <title>Melipona bicolor Genome sequencing and assembly.</title>
        <authorList>
            <person name="Araujo N.S."/>
            <person name="Arias M.C."/>
        </authorList>
    </citation>
    <scope>NUCLEOTIDE SEQUENCE</scope>
    <source>
        <strain evidence="1">USP_2M_L1-L4_2017</strain>
        <tissue evidence="1">Whole body</tissue>
    </source>
</reference>
<sequence>FPAVLRLPSFPSEIRRECRSGNGPFPSLTFPSQQGEEGAEKLLARFGTPVGEISASVVIPEMLGRLALSRDVCRDIERYESDARRIRLTTLTL</sequence>
<dbReference type="EMBL" id="JAHYIQ010000010">
    <property type="protein sequence ID" value="KAK1128505.1"/>
    <property type="molecule type" value="Genomic_DNA"/>
</dbReference>
<feature type="non-terminal residue" evidence="1">
    <location>
        <position position="1"/>
    </location>
</feature>
<evidence type="ECO:0000313" key="1">
    <source>
        <dbReference type="EMBL" id="KAK1128505.1"/>
    </source>
</evidence>
<accession>A0AA40KQ05</accession>